<proteinExistence type="predicted"/>
<dbReference type="PROSITE" id="PS50929">
    <property type="entry name" value="ABC_TM1F"/>
    <property type="match status" value="1"/>
</dbReference>
<dbReference type="AlphaFoldDB" id="A0A1R1XCK3"/>
<evidence type="ECO:0000256" key="5">
    <source>
        <dbReference type="ARBA" id="ARBA00023065"/>
    </source>
</evidence>
<keyword evidence="2" id="KW-0813">Transport</keyword>
<dbReference type="GO" id="GO:0006811">
    <property type="term" value="P:monoatomic ion transport"/>
    <property type="evidence" value="ECO:0007669"/>
    <property type="project" value="UniProtKB-KW"/>
</dbReference>
<feature type="transmembrane region" description="Helical" evidence="7">
    <location>
        <begin position="300"/>
        <end position="321"/>
    </location>
</feature>
<evidence type="ECO:0000256" key="7">
    <source>
        <dbReference type="SAM" id="Phobius"/>
    </source>
</evidence>
<evidence type="ECO:0000256" key="2">
    <source>
        <dbReference type="ARBA" id="ARBA00022448"/>
    </source>
</evidence>
<dbReference type="GO" id="GO:0015421">
    <property type="term" value="F:ABC-type oligopeptide transporter activity"/>
    <property type="evidence" value="ECO:0007669"/>
    <property type="project" value="TreeGrafter"/>
</dbReference>
<protein>
    <submittedName>
        <fullName evidence="9">ATP-binding cassette sub-family B member 8, mitochondrial</fullName>
    </submittedName>
</protein>
<dbReference type="OrthoDB" id="6500128at2759"/>
<evidence type="ECO:0000313" key="9">
    <source>
        <dbReference type="EMBL" id="OMJ12364.1"/>
    </source>
</evidence>
<keyword evidence="9" id="KW-0067">ATP-binding</keyword>
<feature type="domain" description="ABC transmembrane type-1" evidence="8">
    <location>
        <begin position="302"/>
        <end position="597"/>
    </location>
</feature>
<dbReference type="Proteomes" id="UP000187283">
    <property type="component" value="Unassembled WGS sequence"/>
</dbReference>
<organism evidence="9 10">
    <name type="scientific">Smittium culicis</name>
    <dbReference type="NCBI Taxonomy" id="133412"/>
    <lineage>
        <taxon>Eukaryota</taxon>
        <taxon>Fungi</taxon>
        <taxon>Fungi incertae sedis</taxon>
        <taxon>Zoopagomycota</taxon>
        <taxon>Kickxellomycotina</taxon>
        <taxon>Harpellomycetes</taxon>
        <taxon>Harpellales</taxon>
        <taxon>Legeriomycetaceae</taxon>
        <taxon>Smittium</taxon>
    </lineage>
</organism>
<feature type="transmembrane region" description="Helical" evidence="7">
    <location>
        <begin position="357"/>
        <end position="378"/>
    </location>
</feature>
<gene>
    <name evidence="9" type="ORF">AYI70_g9174</name>
</gene>
<evidence type="ECO:0000313" key="10">
    <source>
        <dbReference type="Proteomes" id="UP000187283"/>
    </source>
</evidence>
<reference evidence="9 10" key="1">
    <citation type="submission" date="2017-01" db="EMBL/GenBank/DDBJ databases">
        <authorList>
            <person name="Mah S.A."/>
            <person name="Swanson W.J."/>
            <person name="Moy G.W."/>
            <person name="Vacquier V.D."/>
        </authorList>
    </citation>
    <scope>NUCLEOTIDE SEQUENCE [LARGE SCALE GENOMIC DNA]</scope>
    <source>
        <strain evidence="9 10">GSMNP</strain>
    </source>
</reference>
<dbReference type="PANTHER" id="PTHR43394">
    <property type="entry name" value="ATP-DEPENDENT PERMEASE MDL1, MITOCHONDRIAL"/>
    <property type="match status" value="1"/>
</dbReference>
<evidence type="ECO:0000256" key="4">
    <source>
        <dbReference type="ARBA" id="ARBA00022989"/>
    </source>
</evidence>
<dbReference type="Pfam" id="PF00664">
    <property type="entry name" value="ABC_membrane"/>
    <property type="match status" value="1"/>
</dbReference>
<dbReference type="STRING" id="133412.A0A1R1XCK3"/>
<sequence length="657" mass="73095">MLGPIPPRAFKVTSLKNHSLFLRIKLLKTRSSYNPSTAKSSPKCFNSISSPTTPLTKPANSQHIYTRLNSYHSRPITPLFPDLSKLSTYNSPSISTTLSSFFALNTNLLSRSFHTTNIPFEHLYPKTIINPPYIYLQSRYYTSPSNNRLHSRYFSNSSFKYFNSKHKSRSWKYERKNDPPNFTFKWEIVFIMSYLIYNQSTKKMSCDSAPFHQINQFNPSLVEPFNYSSGFPQNSNFSQTRLDILVNKSKNSKNSDNEPQVLDLAAVGLASLNKIQSSKKLKFASIFGIVLKYILPETKVLLGVVATAIGAALANLMIPLITGQLINAISSSLSDDLVFDPSNSDLFINLIKPASNLMVAFISSGVFTFAHIYFVTIFGENVSNKLKNEIFANILSQNMAFFESSYSKHDLINRLAADMAEFKSVLKQIVTQGLKSTTLAIGAAVQLVRISPHLSTSIAIAVPIMYFGLWMYGSLLRKLRASVKRWELIELGIVTESIENIKTVKSFSNEHYECELYELATCKTSSESINFGLHLGIFQMLSNFAIGNIVLVVLCYGGHLVSTGLISSGDLVAYLMSVQNAQRALDSLGVLMGHSIKAAACANRVIHLIPSNSEPQSIYSQTGLYATGNNIASNQTKRHQVHGRRVQLPIASAHQSA</sequence>
<dbReference type="SUPFAM" id="SSF90123">
    <property type="entry name" value="ABC transporter transmembrane region"/>
    <property type="match status" value="1"/>
</dbReference>
<comment type="caution">
    <text evidence="9">The sequence shown here is derived from an EMBL/GenBank/DDBJ whole genome shotgun (WGS) entry which is preliminary data.</text>
</comment>
<feature type="transmembrane region" description="Helical" evidence="7">
    <location>
        <begin position="454"/>
        <end position="475"/>
    </location>
</feature>
<dbReference type="CDD" id="cd18574">
    <property type="entry name" value="ABC_6TM_ABCB8_like"/>
    <property type="match status" value="1"/>
</dbReference>
<evidence type="ECO:0000256" key="3">
    <source>
        <dbReference type="ARBA" id="ARBA00022692"/>
    </source>
</evidence>
<dbReference type="GO" id="GO:0005743">
    <property type="term" value="C:mitochondrial inner membrane"/>
    <property type="evidence" value="ECO:0007669"/>
    <property type="project" value="TreeGrafter"/>
</dbReference>
<keyword evidence="10" id="KW-1185">Reference proteome</keyword>
<keyword evidence="9" id="KW-0547">Nucleotide-binding</keyword>
<dbReference type="EMBL" id="LSSN01003997">
    <property type="protein sequence ID" value="OMJ12364.1"/>
    <property type="molecule type" value="Genomic_DNA"/>
</dbReference>
<accession>A0A1R1XCK3</accession>
<dbReference type="InterPro" id="IPR011527">
    <property type="entry name" value="ABC1_TM_dom"/>
</dbReference>
<evidence type="ECO:0000256" key="6">
    <source>
        <dbReference type="ARBA" id="ARBA00023136"/>
    </source>
</evidence>
<name>A0A1R1XCK3_9FUNG</name>
<dbReference type="GO" id="GO:0005524">
    <property type="term" value="F:ATP binding"/>
    <property type="evidence" value="ECO:0007669"/>
    <property type="project" value="UniProtKB-KW"/>
</dbReference>
<keyword evidence="3 7" id="KW-0812">Transmembrane</keyword>
<dbReference type="PANTHER" id="PTHR43394:SF17">
    <property type="entry name" value="MITOCHONDRIAL POTASSIUM CHANNEL ATP-BINDING SUBUNIT"/>
    <property type="match status" value="1"/>
</dbReference>
<dbReference type="GO" id="GO:0090374">
    <property type="term" value="P:oligopeptide export from mitochondrion"/>
    <property type="evidence" value="ECO:0007669"/>
    <property type="project" value="TreeGrafter"/>
</dbReference>
<keyword evidence="5" id="KW-0406">Ion transport</keyword>
<dbReference type="InterPro" id="IPR039421">
    <property type="entry name" value="Type_1_exporter"/>
</dbReference>
<dbReference type="InterPro" id="IPR036640">
    <property type="entry name" value="ABC1_TM_sf"/>
</dbReference>
<keyword evidence="4 7" id="KW-1133">Transmembrane helix</keyword>
<evidence type="ECO:0000256" key="1">
    <source>
        <dbReference type="ARBA" id="ARBA00004141"/>
    </source>
</evidence>
<comment type="subcellular location">
    <subcellularLocation>
        <location evidence="1">Membrane</location>
        <topology evidence="1">Multi-pass membrane protein</topology>
    </subcellularLocation>
</comment>
<dbReference type="Gene3D" id="1.20.1560.10">
    <property type="entry name" value="ABC transporter type 1, transmembrane domain"/>
    <property type="match status" value="1"/>
</dbReference>
<keyword evidence="6 7" id="KW-0472">Membrane</keyword>
<evidence type="ECO:0000259" key="8">
    <source>
        <dbReference type="PROSITE" id="PS50929"/>
    </source>
</evidence>